<evidence type="ECO:0008006" key="4">
    <source>
        <dbReference type="Google" id="ProtNLM"/>
    </source>
</evidence>
<dbReference type="EMBL" id="OZ026884">
    <property type="protein sequence ID" value="CAL1238962.1"/>
    <property type="molecule type" value="Genomic_DNA"/>
</dbReference>
<sequence length="113" mass="11976">MSLNGGGTFAFIDAGTQRLGFGSQQATFGIDYRFGAAVVAGVLFNYTGTQTRFTRRAGGWRARPIASCPSYSLTPFDNAYLDIPAGYTAATPIAPGAAPRRPRPAPIFPPTRT</sequence>
<feature type="compositionally biased region" description="Pro residues" evidence="1">
    <location>
        <begin position="104"/>
        <end position="113"/>
    </location>
</feature>
<proteinExistence type="predicted"/>
<evidence type="ECO:0000313" key="3">
    <source>
        <dbReference type="Proteomes" id="UP001497493"/>
    </source>
</evidence>
<accession>A0ABM9NEE2</accession>
<dbReference type="RefSeq" id="WP_348758565.1">
    <property type="nucleotide sequence ID" value="NZ_OZ026884.1"/>
</dbReference>
<evidence type="ECO:0000256" key="1">
    <source>
        <dbReference type="SAM" id="MobiDB-lite"/>
    </source>
</evidence>
<protein>
    <recommendedName>
        <fullName evidence="4">Autotransporter domain-containing protein</fullName>
    </recommendedName>
</protein>
<organism evidence="2 3">
    <name type="scientific">Candidatus Methylocalor cossyra</name>
    <dbReference type="NCBI Taxonomy" id="3108543"/>
    <lineage>
        <taxon>Bacteria</taxon>
        <taxon>Pseudomonadati</taxon>
        <taxon>Pseudomonadota</taxon>
        <taxon>Gammaproteobacteria</taxon>
        <taxon>Methylococcales</taxon>
        <taxon>Methylococcaceae</taxon>
        <taxon>Candidatus Methylocalor</taxon>
    </lineage>
</organism>
<dbReference type="Proteomes" id="UP001497493">
    <property type="component" value="Chromosome"/>
</dbReference>
<feature type="region of interest" description="Disordered" evidence="1">
    <location>
        <begin position="92"/>
        <end position="113"/>
    </location>
</feature>
<reference evidence="2 3" key="1">
    <citation type="submission" date="2024-04" db="EMBL/GenBank/DDBJ databases">
        <authorList>
            <person name="Cremers G."/>
        </authorList>
    </citation>
    <scope>NUCLEOTIDE SEQUENCE [LARGE SCALE GENOMIC DNA]</scope>
    <source>
        <strain evidence="2">MeCH1-AG</strain>
    </source>
</reference>
<name>A0ABM9NEE2_9GAMM</name>
<gene>
    <name evidence="2" type="ORF">MECH1_V1_0181</name>
</gene>
<keyword evidence="3" id="KW-1185">Reference proteome</keyword>
<evidence type="ECO:0000313" key="2">
    <source>
        <dbReference type="EMBL" id="CAL1238962.1"/>
    </source>
</evidence>